<feature type="transmembrane region" description="Helical" evidence="6">
    <location>
        <begin position="268"/>
        <end position="287"/>
    </location>
</feature>
<feature type="transmembrane region" description="Helical" evidence="6">
    <location>
        <begin position="363"/>
        <end position="383"/>
    </location>
</feature>
<dbReference type="PANTHER" id="PTHR33406">
    <property type="entry name" value="MEMBRANE PROTEIN MJ1562-RELATED"/>
    <property type="match status" value="1"/>
</dbReference>
<dbReference type="InterPro" id="IPR050545">
    <property type="entry name" value="Mycobact_MmpL"/>
</dbReference>
<evidence type="ECO:0000256" key="5">
    <source>
        <dbReference type="ARBA" id="ARBA00023136"/>
    </source>
</evidence>
<keyword evidence="2" id="KW-1003">Cell membrane</keyword>
<evidence type="ECO:0000256" key="6">
    <source>
        <dbReference type="SAM" id="Phobius"/>
    </source>
</evidence>
<evidence type="ECO:0000259" key="7">
    <source>
        <dbReference type="Pfam" id="PF03176"/>
    </source>
</evidence>
<evidence type="ECO:0000256" key="3">
    <source>
        <dbReference type="ARBA" id="ARBA00022692"/>
    </source>
</evidence>
<dbReference type="SUPFAM" id="SSF82866">
    <property type="entry name" value="Multidrug efflux transporter AcrB transmembrane domain"/>
    <property type="match status" value="2"/>
</dbReference>
<feature type="transmembrane region" description="Helical" evidence="6">
    <location>
        <begin position="669"/>
        <end position="686"/>
    </location>
</feature>
<feature type="transmembrane region" description="Helical" evidence="6">
    <location>
        <begin position="783"/>
        <end position="802"/>
    </location>
</feature>
<dbReference type="GO" id="GO:0005886">
    <property type="term" value="C:plasma membrane"/>
    <property type="evidence" value="ECO:0007669"/>
    <property type="project" value="UniProtKB-SubCell"/>
</dbReference>
<dbReference type="PANTHER" id="PTHR33406:SF13">
    <property type="entry name" value="MEMBRANE PROTEIN YDFJ"/>
    <property type="match status" value="1"/>
</dbReference>
<gene>
    <name evidence="8" type="ORF">SAMN05192543_103559</name>
</gene>
<dbReference type="EMBL" id="FOQU01000003">
    <property type="protein sequence ID" value="SFI55304.1"/>
    <property type="molecule type" value="Genomic_DNA"/>
</dbReference>
<keyword evidence="3 6" id="KW-0812">Transmembrane</keyword>
<proteinExistence type="predicted"/>
<dbReference type="PROSITE" id="PS51257">
    <property type="entry name" value="PROKAR_LIPOPROTEIN"/>
    <property type="match status" value="1"/>
</dbReference>
<comment type="subcellular location">
    <subcellularLocation>
        <location evidence="1">Cell membrane</location>
        <topology evidence="1">Multi-pass membrane protein</topology>
    </subcellularLocation>
</comment>
<organism evidence="8 9">
    <name type="scientific">Paraburkholderia megapolitana</name>
    <dbReference type="NCBI Taxonomy" id="420953"/>
    <lineage>
        <taxon>Bacteria</taxon>
        <taxon>Pseudomonadati</taxon>
        <taxon>Pseudomonadota</taxon>
        <taxon>Betaproteobacteria</taxon>
        <taxon>Burkholderiales</taxon>
        <taxon>Burkholderiaceae</taxon>
        <taxon>Paraburkholderia</taxon>
    </lineage>
</organism>
<feature type="transmembrane region" description="Helical" evidence="6">
    <location>
        <begin position="321"/>
        <end position="342"/>
    </location>
</feature>
<reference evidence="8 9" key="1">
    <citation type="submission" date="2016-10" db="EMBL/GenBank/DDBJ databases">
        <authorList>
            <person name="de Groot N.N."/>
        </authorList>
    </citation>
    <scope>NUCLEOTIDE SEQUENCE [LARGE SCALE GENOMIC DNA]</scope>
    <source>
        <strain evidence="8 9">LMG 23650</strain>
    </source>
</reference>
<keyword evidence="5 6" id="KW-0472">Membrane</keyword>
<evidence type="ECO:0000256" key="4">
    <source>
        <dbReference type="ARBA" id="ARBA00022989"/>
    </source>
</evidence>
<dbReference type="Proteomes" id="UP000199548">
    <property type="component" value="Unassembled WGS sequence"/>
</dbReference>
<feature type="transmembrane region" description="Helical" evidence="6">
    <location>
        <begin position="720"/>
        <end position="740"/>
    </location>
</feature>
<evidence type="ECO:0000313" key="8">
    <source>
        <dbReference type="EMBL" id="SFI55304.1"/>
    </source>
</evidence>
<dbReference type="Pfam" id="PF03176">
    <property type="entry name" value="MMPL"/>
    <property type="match status" value="1"/>
</dbReference>
<dbReference type="Gene3D" id="1.20.1640.10">
    <property type="entry name" value="Multidrug efflux transporter AcrB transmembrane domain"/>
    <property type="match status" value="2"/>
</dbReference>
<dbReference type="RefSeq" id="WP_091011456.1">
    <property type="nucleotide sequence ID" value="NZ_FOQU01000003.1"/>
</dbReference>
<feature type="transmembrane region" description="Helical" evidence="6">
    <location>
        <begin position="389"/>
        <end position="412"/>
    </location>
</feature>
<keyword evidence="9" id="KW-1185">Reference proteome</keyword>
<evidence type="ECO:0000313" key="9">
    <source>
        <dbReference type="Proteomes" id="UP000199548"/>
    </source>
</evidence>
<protein>
    <submittedName>
        <fullName evidence="8">Predicted exporter</fullName>
    </submittedName>
</protein>
<evidence type="ECO:0000256" key="1">
    <source>
        <dbReference type="ARBA" id="ARBA00004651"/>
    </source>
</evidence>
<dbReference type="STRING" id="420953.SAMN05192543_103559"/>
<dbReference type="AlphaFoldDB" id="A0A1I3J4R2"/>
<evidence type="ECO:0000256" key="2">
    <source>
        <dbReference type="ARBA" id="ARBA00022475"/>
    </source>
</evidence>
<feature type="transmembrane region" description="Helical" evidence="6">
    <location>
        <begin position="752"/>
        <end position="777"/>
    </location>
</feature>
<feature type="domain" description="Membrane transport protein MMPL" evidence="7">
    <location>
        <begin position="210"/>
        <end position="434"/>
    </location>
</feature>
<feature type="transmembrane region" description="Helical" evidence="6">
    <location>
        <begin position="294"/>
        <end position="315"/>
    </location>
</feature>
<name>A0A1I3J4R2_9BURK</name>
<sequence length="810" mass="85623">MERLQQRGARKTWAIRAAWLVLALAASCYCAWRFAGPSPLQTDLLALLPATEVDPVAEQAVNTLAASLGDRTVLLVTSHDAAHAKAAARQLGASLTTSGAFRSVTAELPPFDLSSIAALYLPYRFGLLTPTDRATLADPGVSLHDALAARLYNPLRSGLATPLADDPFGWLEHWLARLPLATSNLGIEDGLLVAHRGTATLVTGASTSVLVLATLPGSAYEAKTQRAVLDAVAHGTAVLRQTFPDVTVARTGAVFYAEAARSASEREVHLIGAVSVCGIALLMLWVFRSPRLLLFGFLSTALGVVCALAVTMLVFGKLHLLTLVFGASLIGEAVDYSIQYFVVYLGTRRNWDARRGARAVRPALGVALSTSLLGYAILAWVPFPALKQIACFAIVGICTAFASVLWLLPTLLTTAPKRSPRALFNAAARLLARWHAAIGGRRAGVVAALLLVAAAPGWMRLTSDDDIHLLIQRDPALVAQEREVREATGVDSTAQFFVVRGATPEAVLERAEMLGAKLDALHGPQGVDGWQSVTSFVPSAKQQADDRRLLAQRVFADPAKLGTLLDDAGFRDEVATTWLAAYTKSAGTALGIDNWLAAPWSRPFRHLWLGNVGEIDGRAGGYAALVMPRRVTTANEAALIAIASALPQVVFVDKAASVSRLFGAYRVDSGLWLAGALVLVLGLLMWRYTLRGGLATALPVMLAVGVTLSVFGYAGVPLNLFNWLALMLVLGVGANYAVFLREGAGRPDADLGAVWTGVLLSAATTLLSFGLLGLSAMPALRSFGGTLALGIAVSVLLAPIGMPASPRRIA</sequence>
<feature type="transmembrane region" description="Helical" evidence="6">
    <location>
        <begin position="693"/>
        <end position="714"/>
    </location>
</feature>
<accession>A0A1I3J4R2</accession>
<keyword evidence="4 6" id="KW-1133">Transmembrane helix</keyword>
<dbReference type="InterPro" id="IPR004869">
    <property type="entry name" value="MMPL_dom"/>
</dbReference>